<dbReference type="AlphaFoldDB" id="M0A1W4"/>
<organism evidence="2 3">
    <name type="scientific">Natrialba hulunbeirensis JCM 10989</name>
    <dbReference type="NCBI Taxonomy" id="1227493"/>
    <lineage>
        <taxon>Archaea</taxon>
        <taxon>Methanobacteriati</taxon>
        <taxon>Methanobacteriota</taxon>
        <taxon>Stenosarchaea group</taxon>
        <taxon>Halobacteria</taxon>
        <taxon>Halobacteriales</taxon>
        <taxon>Natrialbaceae</taxon>
        <taxon>Natrialba</taxon>
    </lineage>
</organism>
<feature type="transmembrane region" description="Helical" evidence="1">
    <location>
        <begin position="149"/>
        <end position="169"/>
    </location>
</feature>
<evidence type="ECO:0000313" key="3">
    <source>
        <dbReference type="Proteomes" id="UP000011519"/>
    </source>
</evidence>
<evidence type="ECO:0000313" key="2">
    <source>
        <dbReference type="EMBL" id="ELY92316.1"/>
    </source>
</evidence>
<sequence>MIFLLWITGQVSKIGRFNVGRYFGGKLDKIQFKELRDDLVEMASNDAVKWDVVGVDQELKEIKSEGKQRHEYGELLFTSIVGILAIFSGSMNIPILGGSFHGWGIESLLLLLPIFVLIRVALLDRVAYTGADEVKTGDLEVAVKWQEMVCYIPFSIPFLLAMGLIRGVFGDSRYEVAMDIVSESESWRDNVELLKTEFSKRV</sequence>
<keyword evidence="3" id="KW-1185">Reference proteome</keyword>
<accession>M0A1W4</accession>
<dbReference type="Proteomes" id="UP000011519">
    <property type="component" value="Unassembled WGS sequence"/>
</dbReference>
<dbReference type="EMBL" id="AOIM01000021">
    <property type="protein sequence ID" value="ELY92316.1"/>
    <property type="molecule type" value="Genomic_DNA"/>
</dbReference>
<evidence type="ECO:0000256" key="1">
    <source>
        <dbReference type="SAM" id="Phobius"/>
    </source>
</evidence>
<keyword evidence="1" id="KW-0472">Membrane</keyword>
<feature type="transmembrane region" description="Helical" evidence="1">
    <location>
        <begin position="108"/>
        <end position="128"/>
    </location>
</feature>
<name>M0A1W4_9EURY</name>
<comment type="caution">
    <text evidence="2">The sequence shown here is derived from an EMBL/GenBank/DDBJ whole genome shotgun (WGS) entry which is preliminary data.</text>
</comment>
<gene>
    <name evidence="2" type="ORF">C483_08387</name>
</gene>
<protein>
    <submittedName>
        <fullName evidence="2">Uncharacterized protein</fullName>
    </submittedName>
</protein>
<feature type="transmembrane region" description="Helical" evidence="1">
    <location>
        <begin position="75"/>
        <end position="96"/>
    </location>
</feature>
<reference evidence="2 3" key="1">
    <citation type="journal article" date="2014" name="PLoS Genet.">
        <title>Phylogenetically driven sequencing of extremely halophilic archaea reveals strategies for static and dynamic osmo-response.</title>
        <authorList>
            <person name="Becker E.A."/>
            <person name="Seitzer P.M."/>
            <person name="Tritt A."/>
            <person name="Larsen D."/>
            <person name="Krusor M."/>
            <person name="Yao A.I."/>
            <person name="Wu D."/>
            <person name="Madern D."/>
            <person name="Eisen J.A."/>
            <person name="Darling A.E."/>
            <person name="Facciotti M.T."/>
        </authorList>
    </citation>
    <scope>NUCLEOTIDE SEQUENCE [LARGE SCALE GENOMIC DNA]</scope>
    <source>
        <strain evidence="2 3">JCM 10989</strain>
    </source>
</reference>
<proteinExistence type="predicted"/>
<keyword evidence="1" id="KW-1133">Transmembrane helix</keyword>
<keyword evidence="1" id="KW-0812">Transmembrane</keyword>